<evidence type="ECO:0000259" key="1">
    <source>
        <dbReference type="PROSITE" id="PS50878"/>
    </source>
</evidence>
<dbReference type="InterPro" id="IPR043128">
    <property type="entry name" value="Rev_trsase/Diguanyl_cyclase"/>
</dbReference>
<dbReference type="PROSITE" id="PS50878">
    <property type="entry name" value="RT_POL"/>
    <property type="match status" value="1"/>
</dbReference>
<dbReference type="OrthoDB" id="9113925at2759"/>
<evidence type="ECO:0000313" key="2">
    <source>
        <dbReference type="EMBL" id="PIK56109.1"/>
    </source>
</evidence>
<feature type="domain" description="Reverse transcriptase" evidence="1">
    <location>
        <begin position="144"/>
        <end position="324"/>
    </location>
</feature>
<comment type="caution">
    <text evidence="2">The sequence shown here is derived from an EMBL/GenBank/DDBJ whole genome shotgun (WGS) entry which is preliminary data.</text>
</comment>
<dbReference type="InterPro" id="IPR051320">
    <property type="entry name" value="Viral_Replic_Matur_Polypro"/>
</dbReference>
<sequence>MAGEQNERIQETVKGQVTTGKVTTILPPRTAQKVACTVKSDSIRPEANMVYLVQGAQLEVHSQVEVMEGCISCSSSTILVLNHGDCEVFLHQTQYLHRIGLEGKEEVLIQHAEDGIQVNIQEVLISQVEDDIQKISDLQIHNTDEQCAPELKESTATERQRVTSSDGSGSLRLCIDYRQLNAITVKDSFPLPRIDETLEALGGAKYFSSLDLSHGYFQIAMHHESIHTLHSESLGDYMSSNRMPQGLCNSPSTFQRIMELIFGDLNLSEVILYLGDILVFSSTFGEHLERLEKVFERLQKYGLKLKGEKCDLFQREVKHLGHVVNADGVSVDPDKVDRIVNWPVPTNISELSSFLGLASYYRRFVPDFAKLASPLMQ</sequence>
<proteinExistence type="predicted"/>
<keyword evidence="3" id="KW-1185">Reference proteome</keyword>
<organism evidence="2 3">
    <name type="scientific">Stichopus japonicus</name>
    <name type="common">Sea cucumber</name>
    <dbReference type="NCBI Taxonomy" id="307972"/>
    <lineage>
        <taxon>Eukaryota</taxon>
        <taxon>Metazoa</taxon>
        <taxon>Echinodermata</taxon>
        <taxon>Eleutherozoa</taxon>
        <taxon>Echinozoa</taxon>
        <taxon>Holothuroidea</taxon>
        <taxon>Aspidochirotacea</taxon>
        <taxon>Aspidochirotida</taxon>
        <taxon>Stichopodidae</taxon>
        <taxon>Apostichopus</taxon>
    </lineage>
</organism>
<dbReference type="SUPFAM" id="SSF56672">
    <property type="entry name" value="DNA/RNA polymerases"/>
    <property type="match status" value="1"/>
</dbReference>
<dbReference type="Gene3D" id="3.10.10.10">
    <property type="entry name" value="HIV Type 1 Reverse Transcriptase, subunit A, domain 1"/>
    <property type="match status" value="1"/>
</dbReference>
<protein>
    <submittedName>
        <fullName evidence="2">Putative transposon Ty3-I Gag-Pol polyprotein</fullName>
    </submittedName>
</protein>
<dbReference type="Proteomes" id="UP000230750">
    <property type="component" value="Unassembled WGS sequence"/>
</dbReference>
<accession>A0A2G8L762</accession>
<evidence type="ECO:0000313" key="3">
    <source>
        <dbReference type="Proteomes" id="UP000230750"/>
    </source>
</evidence>
<dbReference type="Pfam" id="PF00078">
    <property type="entry name" value="RVT_1"/>
    <property type="match status" value="1"/>
</dbReference>
<dbReference type="InterPro" id="IPR000477">
    <property type="entry name" value="RT_dom"/>
</dbReference>
<name>A0A2G8L762_STIJA</name>
<reference evidence="2 3" key="1">
    <citation type="journal article" date="2017" name="PLoS Biol.">
        <title>The sea cucumber genome provides insights into morphological evolution and visceral regeneration.</title>
        <authorList>
            <person name="Zhang X."/>
            <person name="Sun L."/>
            <person name="Yuan J."/>
            <person name="Sun Y."/>
            <person name="Gao Y."/>
            <person name="Zhang L."/>
            <person name="Li S."/>
            <person name="Dai H."/>
            <person name="Hamel J.F."/>
            <person name="Liu C."/>
            <person name="Yu Y."/>
            <person name="Liu S."/>
            <person name="Lin W."/>
            <person name="Guo K."/>
            <person name="Jin S."/>
            <person name="Xu P."/>
            <person name="Storey K.B."/>
            <person name="Huan P."/>
            <person name="Zhang T."/>
            <person name="Zhou Y."/>
            <person name="Zhang J."/>
            <person name="Lin C."/>
            <person name="Li X."/>
            <person name="Xing L."/>
            <person name="Huo D."/>
            <person name="Sun M."/>
            <person name="Wang L."/>
            <person name="Mercier A."/>
            <person name="Li F."/>
            <person name="Yang H."/>
            <person name="Xiang J."/>
        </authorList>
    </citation>
    <scope>NUCLEOTIDE SEQUENCE [LARGE SCALE GENOMIC DNA]</scope>
    <source>
        <strain evidence="2">Shaxun</strain>
        <tissue evidence="2">Muscle</tissue>
    </source>
</reference>
<dbReference type="PANTHER" id="PTHR33064:SF37">
    <property type="entry name" value="RIBONUCLEASE H"/>
    <property type="match status" value="1"/>
</dbReference>
<dbReference type="CDD" id="cd01647">
    <property type="entry name" value="RT_LTR"/>
    <property type="match status" value="1"/>
</dbReference>
<dbReference type="AlphaFoldDB" id="A0A2G8L762"/>
<dbReference type="Gene3D" id="3.30.70.270">
    <property type="match status" value="2"/>
</dbReference>
<dbReference type="InterPro" id="IPR043502">
    <property type="entry name" value="DNA/RNA_pol_sf"/>
</dbReference>
<gene>
    <name evidence="2" type="ORF">BSL78_07005</name>
</gene>
<dbReference type="PANTHER" id="PTHR33064">
    <property type="entry name" value="POL PROTEIN"/>
    <property type="match status" value="1"/>
</dbReference>
<dbReference type="EMBL" id="MRZV01000188">
    <property type="protein sequence ID" value="PIK56109.1"/>
    <property type="molecule type" value="Genomic_DNA"/>
</dbReference>